<keyword evidence="4" id="KW-1185">Reference proteome</keyword>
<feature type="region of interest" description="Disordered" evidence="1">
    <location>
        <begin position="59"/>
        <end position="109"/>
    </location>
</feature>
<dbReference type="Proteomes" id="UP000800038">
    <property type="component" value="Unassembled WGS sequence"/>
</dbReference>
<dbReference type="OrthoDB" id="5321209at2759"/>
<evidence type="ECO:0000313" key="3">
    <source>
        <dbReference type="EMBL" id="KAF1947960.1"/>
    </source>
</evidence>
<dbReference type="InterPro" id="IPR056043">
    <property type="entry name" value="DUF7626"/>
</dbReference>
<feature type="compositionally biased region" description="Basic and acidic residues" evidence="1">
    <location>
        <begin position="325"/>
        <end position="380"/>
    </location>
</feature>
<protein>
    <recommendedName>
        <fullName evidence="2">DUF7626 domain-containing protein</fullName>
    </recommendedName>
</protein>
<feature type="compositionally biased region" description="Acidic residues" evidence="1">
    <location>
        <begin position="59"/>
        <end position="101"/>
    </location>
</feature>
<evidence type="ECO:0000259" key="2">
    <source>
        <dbReference type="Pfam" id="PF24625"/>
    </source>
</evidence>
<evidence type="ECO:0000313" key="4">
    <source>
        <dbReference type="Proteomes" id="UP000800038"/>
    </source>
</evidence>
<dbReference type="AlphaFoldDB" id="A0A6A5T6Z1"/>
<feature type="region of interest" description="Disordered" evidence="1">
    <location>
        <begin position="325"/>
        <end position="428"/>
    </location>
</feature>
<feature type="domain" description="DUF7626" evidence="2">
    <location>
        <begin position="179"/>
        <end position="233"/>
    </location>
</feature>
<proteinExistence type="predicted"/>
<organism evidence="3 4">
    <name type="scientific">Clathrospora elynae</name>
    <dbReference type="NCBI Taxonomy" id="706981"/>
    <lineage>
        <taxon>Eukaryota</taxon>
        <taxon>Fungi</taxon>
        <taxon>Dikarya</taxon>
        <taxon>Ascomycota</taxon>
        <taxon>Pezizomycotina</taxon>
        <taxon>Dothideomycetes</taxon>
        <taxon>Pleosporomycetidae</taxon>
        <taxon>Pleosporales</taxon>
        <taxon>Diademaceae</taxon>
        <taxon>Clathrospora</taxon>
    </lineage>
</organism>
<feature type="non-terminal residue" evidence="3">
    <location>
        <position position="550"/>
    </location>
</feature>
<accession>A0A6A5T6Z1</accession>
<sequence>MSIDTFHTKNVYTTAVINMADETLILNSDQSLDQMTFGDINDAELEAGVERDEFMEDAVEAPDDRDDDDFKLDGFEDLGIPEDDDEDDEEDANGIDPEYDDTTTGHKRKRARPGFMTKNAQSLQRSVKRIDADNAEAFILDEDNDFLNKKSSRVPGTFGRRNRRKGESLPAYHKRVSHELNSDDDLMMNMREKGFSDRQIADKLAKDGRVRYDQKSISTRIMRIRLAQAENVDFLLREGYKEWEFEDDCLLMQAYALADIETNYEIERIRAWRFRKVSEYMRRLNKNTLFSATACRERYNDIMDESARIPTEMDDDPFTRRAEMEAYRESREEVRNEEKAEKDEKEALEVKNKNEAKSRNAQKAEEIANKRASKEAEKAQRAMNRAAQAQTRAAQAANNQNAKAQRNAQIKKQKTEHEAKRASRKRAVNDNVTLTRTNYKVSTNTADPRSYLSVADLVDMCEDRGVDVPSDKDKKRIVKALRDADDEYSQNDLKKICRTKGLNAHSSKVQMKYQLALAAARICRSFDAGVAAAAEDEMAGDEMEIEEDEE</sequence>
<dbReference type="EMBL" id="ML975997">
    <property type="protein sequence ID" value="KAF1947960.1"/>
    <property type="molecule type" value="Genomic_DNA"/>
</dbReference>
<gene>
    <name evidence="3" type="ORF">EJ02DRAFT_364466</name>
</gene>
<evidence type="ECO:0000256" key="1">
    <source>
        <dbReference type="SAM" id="MobiDB-lite"/>
    </source>
</evidence>
<feature type="compositionally biased region" description="Low complexity" evidence="1">
    <location>
        <begin position="381"/>
        <end position="408"/>
    </location>
</feature>
<dbReference type="Pfam" id="PF24625">
    <property type="entry name" value="DUF7626"/>
    <property type="match status" value="1"/>
</dbReference>
<name>A0A6A5T6Z1_9PLEO</name>
<reference evidence="3" key="1">
    <citation type="journal article" date="2020" name="Stud. Mycol.">
        <title>101 Dothideomycetes genomes: a test case for predicting lifestyles and emergence of pathogens.</title>
        <authorList>
            <person name="Haridas S."/>
            <person name="Albert R."/>
            <person name="Binder M."/>
            <person name="Bloem J."/>
            <person name="Labutti K."/>
            <person name="Salamov A."/>
            <person name="Andreopoulos B."/>
            <person name="Baker S."/>
            <person name="Barry K."/>
            <person name="Bills G."/>
            <person name="Bluhm B."/>
            <person name="Cannon C."/>
            <person name="Castanera R."/>
            <person name="Culley D."/>
            <person name="Daum C."/>
            <person name="Ezra D."/>
            <person name="Gonzalez J."/>
            <person name="Henrissat B."/>
            <person name="Kuo A."/>
            <person name="Liang C."/>
            <person name="Lipzen A."/>
            <person name="Lutzoni F."/>
            <person name="Magnuson J."/>
            <person name="Mondo S."/>
            <person name="Nolan M."/>
            <person name="Ohm R."/>
            <person name="Pangilinan J."/>
            <person name="Park H.-J."/>
            <person name="Ramirez L."/>
            <person name="Alfaro M."/>
            <person name="Sun H."/>
            <person name="Tritt A."/>
            <person name="Yoshinaga Y."/>
            <person name="Zwiers L.-H."/>
            <person name="Turgeon B."/>
            <person name="Goodwin S."/>
            <person name="Spatafora J."/>
            <person name="Crous P."/>
            <person name="Grigoriev I."/>
        </authorList>
    </citation>
    <scope>NUCLEOTIDE SEQUENCE</scope>
    <source>
        <strain evidence="3">CBS 161.51</strain>
    </source>
</reference>